<keyword evidence="3" id="KW-1185">Reference proteome</keyword>
<dbReference type="Proteomes" id="UP000014629">
    <property type="component" value="Unassembled WGS sequence"/>
</dbReference>
<comment type="caution">
    <text evidence="2">The sequence shown here is derived from an EMBL/GenBank/DDBJ whole genome shotgun (WGS) entry which is preliminary data.</text>
</comment>
<accession>S3ZUX5</accession>
<feature type="region of interest" description="Disordered" evidence="1">
    <location>
        <begin position="1"/>
        <end position="82"/>
    </location>
</feature>
<organism evidence="2 3">
    <name type="scientific">Streptomyces aurantiacus JA 4570</name>
    <dbReference type="NCBI Taxonomy" id="1286094"/>
    <lineage>
        <taxon>Bacteria</taxon>
        <taxon>Bacillati</taxon>
        <taxon>Actinomycetota</taxon>
        <taxon>Actinomycetes</taxon>
        <taxon>Kitasatosporales</taxon>
        <taxon>Streptomycetaceae</taxon>
        <taxon>Streptomyces</taxon>
        <taxon>Streptomyces aurantiacus group</taxon>
    </lineage>
</organism>
<evidence type="ECO:0000256" key="1">
    <source>
        <dbReference type="SAM" id="MobiDB-lite"/>
    </source>
</evidence>
<dbReference type="PATRIC" id="fig|1286094.4.peg.4668"/>
<protein>
    <submittedName>
        <fullName evidence="2">Uncharacterized protein</fullName>
    </submittedName>
</protein>
<sequence length="82" mass="8823">MRKRISTGTRAYEHLRAVQPPGQRPRTSRVRHPDAPPHAPPGTPVPGLIASGTRVVSSKAQPPAGRVPARSREAAPEHEETP</sequence>
<proteinExistence type="predicted"/>
<evidence type="ECO:0000313" key="3">
    <source>
        <dbReference type="Proteomes" id="UP000014629"/>
    </source>
</evidence>
<name>S3ZUX5_9ACTN</name>
<reference evidence="2 3" key="1">
    <citation type="submission" date="2013-02" db="EMBL/GenBank/DDBJ databases">
        <title>Draft Genome Sequence of Streptomyces aurantiacus, Which Produces Setomimycin.</title>
        <authorList>
            <person name="Gruening B.A."/>
            <person name="Praeg A."/>
            <person name="Erxleben A."/>
            <person name="Guenther S."/>
            <person name="Mueller M."/>
        </authorList>
    </citation>
    <scope>NUCLEOTIDE SEQUENCE [LARGE SCALE GENOMIC DNA]</scope>
    <source>
        <strain evidence="2 3">JA 4570</strain>
    </source>
</reference>
<evidence type="ECO:0000313" key="2">
    <source>
        <dbReference type="EMBL" id="EPH42215.1"/>
    </source>
</evidence>
<gene>
    <name evidence="2" type="ORF">STRAU_4719</name>
</gene>
<dbReference type="AlphaFoldDB" id="S3ZUX5"/>
<feature type="compositionally biased region" description="Basic and acidic residues" evidence="1">
    <location>
        <begin position="70"/>
        <end position="82"/>
    </location>
</feature>
<dbReference type="EMBL" id="AOPZ01000246">
    <property type="protein sequence ID" value="EPH42215.1"/>
    <property type="molecule type" value="Genomic_DNA"/>
</dbReference>